<dbReference type="EMBL" id="NIVC01003209">
    <property type="protein sequence ID" value="PAA52611.1"/>
    <property type="molecule type" value="Genomic_DNA"/>
</dbReference>
<accession>A0A267DTH4</accession>
<feature type="compositionally biased region" description="Low complexity" evidence="1">
    <location>
        <begin position="108"/>
        <end position="122"/>
    </location>
</feature>
<proteinExistence type="predicted"/>
<protein>
    <submittedName>
        <fullName evidence="2">Uncharacterized protein</fullName>
    </submittedName>
</protein>
<comment type="caution">
    <text evidence="2">The sequence shown here is derived from an EMBL/GenBank/DDBJ whole genome shotgun (WGS) entry which is preliminary data.</text>
</comment>
<dbReference type="AlphaFoldDB" id="A0A267DTH4"/>
<evidence type="ECO:0000313" key="3">
    <source>
        <dbReference type="Proteomes" id="UP000215902"/>
    </source>
</evidence>
<organism evidence="2 3">
    <name type="scientific">Macrostomum lignano</name>
    <dbReference type="NCBI Taxonomy" id="282301"/>
    <lineage>
        <taxon>Eukaryota</taxon>
        <taxon>Metazoa</taxon>
        <taxon>Spiralia</taxon>
        <taxon>Lophotrochozoa</taxon>
        <taxon>Platyhelminthes</taxon>
        <taxon>Rhabditophora</taxon>
        <taxon>Macrostomorpha</taxon>
        <taxon>Macrostomida</taxon>
        <taxon>Macrostomidae</taxon>
        <taxon>Macrostomum</taxon>
    </lineage>
</organism>
<evidence type="ECO:0000313" key="2">
    <source>
        <dbReference type="EMBL" id="PAA52611.1"/>
    </source>
</evidence>
<keyword evidence="3" id="KW-1185">Reference proteome</keyword>
<feature type="region of interest" description="Disordered" evidence="1">
    <location>
        <begin position="93"/>
        <end position="130"/>
    </location>
</feature>
<gene>
    <name evidence="2" type="ORF">BOX15_Mlig001187g18</name>
</gene>
<dbReference type="Proteomes" id="UP000215902">
    <property type="component" value="Unassembled WGS sequence"/>
</dbReference>
<sequence>MLKHQGGNFHHGYHTTVLLYFSKNGIGVHVHDFSSHNNSISNESVNTYACSRLQHNLAQLPVWVHLRQRRQQLTVEREVAQLRAACLPALFPKHSRGESGSTVERGRQQQPASASAAQRHPACTNSNALPQTEQLHSWTIPLTLRVRLSLLGASH</sequence>
<reference evidence="2 3" key="1">
    <citation type="submission" date="2017-06" db="EMBL/GenBank/DDBJ databases">
        <title>A platform for efficient transgenesis in Macrostomum lignano, a flatworm model organism for stem cell research.</title>
        <authorList>
            <person name="Berezikov E."/>
        </authorList>
    </citation>
    <scope>NUCLEOTIDE SEQUENCE [LARGE SCALE GENOMIC DNA]</scope>
    <source>
        <strain evidence="2">DV1</strain>
        <tissue evidence="2">Whole organism</tissue>
    </source>
</reference>
<name>A0A267DTH4_9PLAT</name>
<evidence type="ECO:0000256" key="1">
    <source>
        <dbReference type="SAM" id="MobiDB-lite"/>
    </source>
</evidence>